<sequence>MLTPVETYQRLMGRLIKLILFLLYFGRTTAYFLLVDDSLKPGDVIFNSSVYRLGSERHYELNTRKSAPFESLSCEEIYYPTLFTVHIDSTSKRLTDIDYYSLPLRIFIIGDDCARYEEEDDEYLYDIYRRRRRDINHNVFLHHVPPSVKNRITEAKQWISESYASFAIPTTGKWEKICLKQSQFVNSIRAFLPKTIAEFCNVTFHYVSDDRFKIEHSQGDLVASRDVCVVEPMWKVTILFSTFCHDVRVVNTEHRLKIVYHHQVFNDSDIAKRVRRELRNQSPFFELHLYIASVLEECEPGVIVTTVKARDPENSPITYSMTSLLDSRTQSMFDIDAKTGVVTTKVKLDRELVDVHYFRVTAMDDSFPPRSGTTMLQINVLDANDHAPVFEMTEYDASVKESVSIGSTVITLKATDQDVGRNADVEYAIQSVNGGGVSTEEDDEKAFKIDAKNGVITTRTSLDRETTEVYTLIVSATDLANPQSARKSSTATVVIHILDDNDNYPQFSEKTYTVSIDEDINWVSNPVVLHIKATDADQGNNAAIRYAITSGNTQSQFSIDSLTGDISLVKALDYETIRNYRLTVRAQDGGSPARSNSTQVLINVRDVNDNVPRFYTSLFQESVSENVPKGYSIVKIQAYDGDEGPNAEIKYTLSERDSTGGNTRDLPLAIDDHTGWIYTTKELDREDRPKFMFQVYATDQGKPPQSASASVIITVQDVNDNDPIFEPKLYEAVVSEDDQPGTPVATVSASDADEDNRLHYELTKNGNVRGRFAITSQNGRGVITIAQPLDYKQEKKYILTVTATDSGGRSDTATVYVNVTDANNFAPVFENAPYTASVFEDAPIGTTVLVVSATDNDVGLNAQISYSLAEGLGDPSVTEFTINPQTGAITTTKALDREVKSGYLLTIAAKDGGAPSLSDTTDVEITVTDVNDNYPVFKQSSYSGSVPEDALVGTSVVQVSATDADIGLNGKIRYTLSEKDQEEGSFVIDPTSGVIRTNKGLDRESVAVYELEAYAIDRGSPTLSSSVPVIIKIEDINDSPPAFDSDKITLYIPENSPIGSTVGTIHAKDPDEGINAVVQYTIIGGEDSESFSLITRPGSEKAELITMIELDYESPKKRFDLIVRAASPPLRNDAHVEVIVTDVNDNAPVLHDFYVLFNNFKDHFPAAPIGRIPAFDADVSDKLYFRILSGNNANLVALNESTGQIQLSPQLNTNVPKIASMEVSVSDGLNDVKAIMQLSVVLITEEMLLKSITVRLNQMTKEAFLSPLLNFFVDGLAAIIPCPKENIFVFSIQDDTDVQSKILNVSFSVRRPDVPREEFYMPQFLQEKVYLNRAILAKLSTVQILPFDDNLCCPQGFTGSKEHYLCDTEVNLCYSSPCQNNGTCKIKEGGYTCVCPENYSGNNCEVETKDQTCRVDLCKDDPTCNTRKTNMEDICEDCSLESMAELYTPFCQLKSRSFGKHSFLTLPSLKQRHRLHIKMSFATQSLNGLLLYNGRYNEHHDFIALEIIEGNIQFSFSLGDATTQATASIPGGVSNGKWHTVEVNYFNKSVVVAIDDCDTALSLKYGDELGGQWNCAAYAVHDLDSRCSSPTETCHRFLDLTGPLELGGLPSIPVEFQTKNVDFEGCISNFQIDYKLVDLNDFVTDNGTTSGCPEKKSFCKSLPCQNGGTCRDGWNMYQCSCPRGYGGKDCGEVIGQPWQFSGDGTLSFNPLLRPIQLPWLNSMSLRTLQEDTFLMSIQVGQNSSAVLSLKNGLLHYAFNSETLALKSKVLSDGQWHKIEVIWLGTEIRLSVDYGDYQLLVPFFEKIQGLYVGKILIGGPDNSYSSLNAGYNYFEGCIQDVRIGNSQTSLTRPTVKENVQEGCNVLTECLNECTDNARCVVDWGRSRCECDKGFVGALCQPVCSINPCENGAGCVENLDERKGYMCSCNSTEYSGEYCENKMAQPCPSSWWGYPVCGPCDCDVDAGYNPDCDKLTGQCRCRENHYRPEGTTLCMPCDCYHVGSYGSQCDQETGQCKCRDGVIGQKCDSCPNMYAEVTLKGCEVIYDSCPRTSSAGIWWPRTLFGALAIEPCPKGSFGKASRKCDNVSDGWQEPDLFNCTSDRFVLLREELSSLESGTLNMNTFVAIKLAHDLYKATKLTPFLYGADVLVTFDLLKKLMDYELKVCGLNLTHSQDKDYIRNVVFSVNTVLDMKYIDHWFRIKQLIGEPPDKLVAIIEKYLMVLSLSQHDTYTSPFEIVSPNMVLGLDVVTAESLYGFEVELPNMNSQVFTTEKIILPDTSDFLKPNSQSQTSQGPMVSFPKYNNYIMDKTKFDQNTKIYVPLKLLGIEPVKTYEHLIKHSMPRGGAVVSYAQYKEAGLLFPFNYDASVMSRWGVDITIGSPLVSIHILVPEYVEAVKQQPLPMDVLNFQDYKDPGLSYNEKEKWFNNLPEEVGDVKIHKNDAQYLIINRKRRDDMFTKRLLYKSLSGAQLSLPIKLQIWLNSTTTIFNERSNPQCVHWSTARGFGEWSRVGCRTELSENWFDVNEDTPLMINCTCNHLSTFAVLVDVVDLEYIPEPSLLEDLSSYSCFSIALPLLLATYLILALIRGVQTNSNVIRKNLVFCVFLVELLYFIALKARKSVVHNEICCKLIAISLHYLWLTSFSWMLVDAIHLYRMLTEMRDINHGPMRFYYCMGYVMSAVIVSLAVGVRAHQYGNFYFCWMSLYESVIWTMVGPICIMVFVNFVILALCVRAAFTIQDHILGFGNLRTLLWVSVVALPLMGTTWVLSLMAASERHPLFTPALSVAILIQAAFSLAGYCFANERVRENLLRSIMRCMGKKVPLLETTSVGGIPSTSSQNINVQSRSALAYHSGLDQRRNLGISNSSTTSRSTTKTGSSPYRSDTHLRHTSTSTSNYNSTSDVPSYLRGYDTGLHQHRELPEEGGERERRSGRQRRRDSDSDSDGSEGRSLDLASSHSSDDDESSNRRHRLRGIDNRQGYLPNITENVVSRCGTPPSLNVVTNSQLFPAVPPNYGPRWTSQLPDTYLHSPNIPEVGRWSAETGSDNELCHKTSSPNPLPNPNVSSDTCIPHLQSENYMVRPHYDNHYNPKTHGIKNNYIPKMMPHENMNYQDYNERMSDIDEKHHLNDKYLFPYTAEEDHAPMHNMYPPHQTSAHDVNNACVDYHGSAMGSRIGSVLGSFHGSLGGSVRSSPSPLMPPVSMIHSGHPEPHQKVEDNEETSV</sequence>
<dbReference type="FunFam" id="2.10.25.10:FF:000143">
    <property type="entry name" value="Protein crumbs 1"/>
    <property type="match status" value="1"/>
</dbReference>
<feature type="transmembrane region" description="Helical" evidence="24">
    <location>
        <begin position="2634"/>
        <end position="2654"/>
    </location>
</feature>
<dbReference type="FunFam" id="2.60.40.60:FF:000038">
    <property type="entry name" value="Cadherin EGF LAG seven-pass G-type receptor 3"/>
    <property type="match status" value="1"/>
</dbReference>
<dbReference type="FunFam" id="2.10.25.10:FF:000011">
    <property type="entry name" value="Cadherin EGF LAG seven-pass G-type receptor"/>
    <property type="match status" value="1"/>
</dbReference>
<dbReference type="InterPro" id="IPR000152">
    <property type="entry name" value="EGF-type_Asp/Asn_hydroxyl_site"/>
</dbReference>
<evidence type="ECO:0000259" key="27">
    <source>
        <dbReference type="PROSITE" id="PS50027"/>
    </source>
</evidence>
<evidence type="ECO:0000256" key="17">
    <source>
        <dbReference type="ARBA" id="ARBA00023180"/>
    </source>
</evidence>
<evidence type="ECO:0000256" key="2">
    <source>
        <dbReference type="ARBA" id="ARBA00004251"/>
    </source>
</evidence>
<keyword evidence="15 21" id="KW-1015">Disulfide bond</keyword>
<evidence type="ECO:0000259" key="25">
    <source>
        <dbReference type="PROSITE" id="PS50025"/>
    </source>
</evidence>
<evidence type="ECO:0000259" key="29">
    <source>
        <dbReference type="PROSITE" id="PS50227"/>
    </source>
</evidence>
<feature type="disulfide bond" evidence="21">
    <location>
        <begin position="1681"/>
        <end position="1690"/>
    </location>
</feature>
<evidence type="ECO:0000256" key="20">
    <source>
        <dbReference type="PROSITE-ProRule" id="PRU00043"/>
    </source>
</evidence>
<keyword evidence="7 24" id="KW-0812">Transmembrane</keyword>
<dbReference type="PANTHER" id="PTHR24026">
    <property type="entry name" value="FAT ATYPICAL CADHERIN-RELATED"/>
    <property type="match status" value="1"/>
</dbReference>
<dbReference type="Gene3D" id="2.60.40.60">
    <property type="entry name" value="Cadherins"/>
    <property type="match status" value="9"/>
</dbReference>
<dbReference type="InterPro" id="IPR013320">
    <property type="entry name" value="ConA-like_dom_sf"/>
</dbReference>
<dbReference type="PANTHER" id="PTHR24026:SF51">
    <property type="entry name" value="PROTOCADHERIN-LIKE WING POLARITY PROTEIN STAN"/>
    <property type="match status" value="1"/>
</dbReference>
<feature type="domain" description="Cadherin" evidence="31">
    <location>
        <begin position="1044"/>
        <end position="1150"/>
    </location>
</feature>
<dbReference type="FunFam" id="1.20.1070.10:FF:000202">
    <property type="entry name" value="Cadherin EGF LAG seven-pass G-type receptor"/>
    <property type="match status" value="1"/>
</dbReference>
<dbReference type="PROSITE" id="PS50026">
    <property type="entry name" value="EGF_3"/>
    <property type="match status" value="4"/>
</dbReference>
<dbReference type="GO" id="GO:0042067">
    <property type="term" value="P:establishment of ommatidial planar polarity"/>
    <property type="evidence" value="ECO:0007669"/>
    <property type="project" value="UniProtKB-ARBA"/>
</dbReference>
<evidence type="ECO:0000256" key="14">
    <source>
        <dbReference type="ARBA" id="ARBA00023136"/>
    </source>
</evidence>
<dbReference type="PROSITE" id="PS01186">
    <property type="entry name" value="EGF_2"/>
    <property type="match status" value="1"/>
</dbReference>
<evidence type="ECO:0000256" key="6">
    <source>
        <dbReference type="ARBA" id="ARBA00022536"/>
    </source>
</evidence>
<feature type="region of interest" description="Disordered" evidence="23">
    <location>
        <begin position="3180"/>
        <end position="3217"/>
    </location>
</feature>
<evidence type="ECO:0000259" key="26">
    <source>
        <dbReference type="PROSITE" id="PS50026"/>
    </source>
</evidence>
<dbReference type="InterPro" id="IPR057244">
    <property type="entry name" value="GAIN_B"/>
</dbReference>
<feature type="disulfide bond" evidence="21">
    <location>
        <begin position="1395"/>
        <end position="1404"/>
    </location>
</feature>
<feature type="transmembrane region" description="Helical" evidence="24">
    <location>
        <begin position="2775"/>
        <end position="2798"/>
    </location>
</feature>
<evidence type="ECO:0000256" key="3">
    <source>
        <dbReference type="ARBA" id="ARBA00004651"/>
    </source>
</evidence>
<dbReference type="GO" id="GO:0016339">
    <property type="term" value="P:calcium-dependent cell-cell adhesion via plasma membrane cell adhesion molecules"/>
    <property type="evidence" value="ECO:0007669"/>
    <property type="project" value="UniProtKB-ARBA"/>
</dbReference>
<evidence type="ECO:0000256" key="16">
    <source>
        <dbReference type="ARBA" id="ARBA00023170"/>
    </source>
</evidence>
<dbReference type="GO" id="GO:0048468">
    <property type="term" value="P:cell development"/>
    <property type="evidence" value="ECO:0007669"/>
    <property type="project" value="UniProtKB-ARBA"/>
</dbReference>
<comment type="caution">
    <text evidence="21">Lacks conserved residue(s) required for the propagation of feature annotation.</text>
</comment>
<accession>A0AAW1UJF8</accession>
<feature type="domain" description="Laminin EGF-like" evidence="27">
    <location>
        <begin position="1995"/>
        <end position="2042"/>
    </location>
</feature>
<keyword evidence="18" id="KW-0807">Transducer</keyword>
<keyword evidence="5" id="KW-1003">Cell membrane</keyword>
<feature type="compositionally biased region" description="Low complexity" evidence="23">
    <location>
        <begin position="2860"/>
        <end position="2875"/>
    </location>
</feature>
<dbReference type="InterPro" id="IPR015919">
    <property type="entry name" value="Cadherin-like_sf"/>
</dbReference>
<evidence type="ECO:0000256" key="18">
    <source>
        <dbReference type="ARBA" id="ARBA00023224"/>
    </source>
</evidence>
<dbReference type="CDD" id="cd11304">
    <property type="entry name" value="Cadherin_repeat"/>
    <property type="match status" value="9"/>
</dbReference>
<dbReference type="PROSITE" id="PS50227">
    <property type="entry name" value="G_PROTEIN_RECEP_F2_3"/>
    <property type="match status" value="1"/>
</dbReference>
<dbReference type="Pfam" id="PF00002">
    <property type="entry name" value="7tm_2"/>
    <property type="match status" value="1"/>
</dbReference>
<feature type="domain" description="EGF-like" evidence="26">
    <location>
        <begin position="1655"/>
        <end position="1691"/>
    </location>
</feature>
<dbReference type="FunFam" id="2.60.40.60:FF:000010">
    <property type="entry name" value="Cadherin EGF LAG seven-pass G-type receptor 3"/>
    <property type="match status" value="1"/>
</dbReference>
<dbReference type="PROSITE" id="PS50027">
    <property type="entry name" value="EGF_LAM_2"/>
    <property type="match status" value="1"/>
</dbReference>
<evidence type="ECO:0000256" key="4">
    <source>
        <dbReference type="ARBA" id="ARBA00022473"/>
    </source>
</evidence>
<keyword evidence="10 20" id="KW-0106">Calcium</keyword>
<feature type="disulfide bond" evidence="22">
    <location>
        <begin position="1997"/>
        <end position="2014"/>
    </location>
</feature>
<dbReference type="Pfam" id="PF23592">
    <property type="entry name" value="Cadherin_CELSR2_9th"/>
    <property type="match status" value="1"/>
</dbReference>
<feature type="transmembrane region" description="Helical" evidence="24">
    <location>
        <begin position="2706"/>
        <end position="2726"/>
    </location>
</feature>
<dbReference type="Pfam" id="PF16489">
    <property type="entry name" value="GAIN"/>
    <property type="match status" value="1"/>
</dbReference>
<feature type="compositionally biased region" description="Basic and acidic residues" evidence="23">
    <location>
        <begin position="3201"/>
        <end position="3210"/>
    </location>
</feature>
<dbReference type="FunFam" id="2.60.40.60:FF:000005">
    <property type="entry name" value="Protocadherin 9"/>
    <property type="match status" value="1"/>
</dbReference>
<feature type="compositionally biased region" description="Basic and acidic residues" evidence="23">
    <location>
        <begin position="2910"/>
        <end position="2927"/>
    </location>
</feature>
<evidence type="ECO:0000259" key="28">
    <source>
        <dbReference type="PROSITE" id="PS50221"/>
    </source>
</evidence>
<dbReference type="Pfam" id="PF00028">
    <property type="entry name" value="Cadherin"/>
    <property type="match status" value="7"/>
</dbReference>
<dbReference type="PROSITE" id="PS50261">
    <property type="entry name" value="G_PROTEIN_RECEP_F2_4"/>
    <property type="match status" value="1"/>
</dbReference>
<feature type="domain" description="Cadherin" evidence="31">
    <location>
        <begin position="508"/>
        <end position="614"/>
    </location>
</feature>
<dbReference type="InterPro" id="IPR001791">
    <property type="entry name" value="Laminin_G"/>
</dbReference>
<dbReference type="InterPro" id="IPR000203">
    <property type="entry name" value="GPS"/>
</dbReference>
<dbReference type="Proteomes" id="UP001431783">
    <property type="component" value="Unassembled WGS sequence"/>
</dbReference>
<feature type="disulfide bond" evidence="22">
    <location>
        <begin position="1995"/>
        <end position="2007"/>
    </location>
</feature>
<dbReference type="PRINTS" id="PR00205">
    <property type="entry name" value="CADHERIN"/>
</dbReference>
<evidence type="ECO:0000256" key="15">
    <source>
        <dbReference type="ARBA" id="ARBA00023157"/>
    </source>
</evidence>
<feature type="domain" description="Cadherin" evidence="31">
    <location>
        <begin position="726"/>
        <end position="829"/>
    </location>
</feature>
<dbReference type="PROSITE" id="PS00232">
    <property type="entry name" value="CADHERIN_1"/>
    <property type="match status" value="6"/>
</dbReference>
<keyword evidence="8" id="KW-0732">Signal</keyword>
<feature type="domain" description="Cadherin" evidence="31">
    <location>
        <begin position="938"/>
        <end position="1043"/>
    </location>
</feature>
<evidence type="ECO:0000259" key="30">
    <source>
        <dbReference type="PROSITE" id="PS50261"/>
    </source>
</evidence>
<dbReference type="InterPro" id="IPR001881">
    <property type="entry name" value="EGF-like_Ca-bd_dom"/>
</dbReference>
<dbReference type="CDD" id="cd15441">
    <property type="entry name" value="7tmB2_CELSR_Adhesion_IV"/>
    <property type="match status" value="1"/>
</dbReference>
<evidence type="ECO:0000256" key="1">
    <source>
        <dbReference type="ARBA" id="ARBA00004221"/>
    </source>
</evidence>
<evidence type="ECO:0000256" key="7">
    <source>
        <dbReference type="ARBA" id="ARBA00022692"/>
    </source>
</evidence>
<protein>
    <recommendedName>
        <fullName evidence="34">Protocadherin-like wing polarity protein stan</fullName>
    </recommendedName>
</protein>
<evidence type="ECO:0000256" key="8">
    <source>
        <dbReference type="ARBA" id="ARBA00022729"/>
    </source>
</evidence>
<dbReference type="PROSITE" id="PS00010">
    <property type="entry name" value="ASX_HYDROXYL"/>
    <property type="match status" value="1"/>
</dbReference>
<gene>
    <name evidence="32" type="ORF">WA026_022509</name>
</gene>
<dbReference type="InterPro" id="IPR020894">
    <property type="entry name" value="Cadherin_CS"/>
</dbReference>
<feature type="domain" description="Laminin G" evidence="25">
    <location>
        <begin position="1695"/>
        <end position="1862"/>
    </location>
</feature>
<feature type="disulfide bond" evidence="22">
    <location>
        <begin position="2016"/>
        <end position="2025"/>
    </location>
</feature>
<feature type="domain" description="GAIN-B" evidence="28">
    <location>
        <begin position="2400"/>
        <end position="2549"/>
    </location>
</feature>
<dbReference type="Pfam" id="PF00054">
    <property type="entry name" value="Laminin_G_1"/>
    <property type="match status" value="1"/>
</dbReference>
<keyword evidence="11" id="KW-0130">Cell adhesion</keyword>
<organism evidence="32 33">
    <name type="scientific">Henosepilachna vigintioctopunctata</name>
    <dbReference type="NCBI Taxonomy" id="420089"/>
    <lineage>
        <taxon>Eukaryota</taxon>
        <taxon>Metazoa</taxon>
        <taxon>Ecdysozoa</taxon>
        <taxon>Arthropoda</taxon>
        <taxon>Hexapoda</taxon>
        <taxon>Insecta</taxon>
        <taxon>Pterygota</taxon>
        <taxon>Neoptera</taxon>
        <taxon>Endopterygota</taxon>
        <taxon>Coleoptera</taxon>
        <taxon>Polyphaga</taxon>
        <taxon>Cucujiformia</taxon>
        <taxon>Coccinelloidea</taxon>
        <taxon>Coccinellidae</taxon>
        <taxon>Epilachninae</taxon>
        <taxon>Epilachnini</taxon>
        <taxon>Henosepilachna</taxon>
    </lineage>
</organism>
<dbReference type="GO" id="GO:0035159">
    <property type="term" value="P:regulation of tube length, open tracheal system"/>
    <property type="evidence" value="ECO:0007669"/>
    <property type="project" value="UniProtKB-ARBA"/>
</dbReference>
<feature type="domain" description="Laminin G" evidence="25">
    <location>
        <begin position="1453"/>
        <end position="1652"/>
    </location>
</feature>
<dbReference type="CDD" id="cd00055">
    <property type="entry name" value="EGF_Lam"/>
    <property type="match status" value="1"/>
</dbReference>
<dbReference type="InterPro" id="IPR036445">
    <property type="entry name" value="GPCR_2_extracell_dom_sf"/>
</dbReference>
<dbReference type="SMART" id="SM00181">
    <property type="entry name" value="EGF"/>
    <property type="match status" value="4"/>
</dbReference>
<evidence type="ECO:0008006" key="34">
    <source>
        <dbReference type="Google" id="ProtNLM"/>
    </source>
</evidence>
<dbReference type="Pfam" id="PF02210">
    <property type="entry name" value="Laminin_G_2"/>
    <property type="match status" value="1"/>
</dbReference>
<dbReference type="InterPro" id="IPR056286">
    <property type="entry name" value="Cadherin_CELSR1-3_9th"/>
</dbReference>
<dbReference type="InterPro" id="IPR046338">
    <property type="entry name" value="GAIN_dom_sf"/>
</dbReference>
<evidence type="ECO:0000256" key="13">
    <source>
        <dbReference type="ARBA" id="ARBA00023040"/>
    </source>
</evidence>
<dbReference type="GO" id="GO:0030054">
    <property type="term" value="C:cell junction"/>
    <property type="evidence" value="ECO:0007669"/>
    <property type="project" value="UniProtKB-ARBA"/>
</dbReference>
<feature type="domain" description="Cadherin" evidence="31">
    <location>
        <begin position="391"/>
        <end position="507"/>
    </location>
</feature>
<dbReference type="FunFam" id="2.60.40.60:FF:000256">
    <property type="entry name" value="Starry night, isoform B"/>
    <property type="match status" value="1"/>
</dbReference>
<dbReference type="GO" id="GO:0004930">
    <property type="term" value="F:G protein-coupled receptor activity"/>
    <property type="evidence" value="ECO:0007669"/>
    <property type="project" value="UniProtKB-KW"/>
</dbReference>
<dbReference type="PRINTS" id="PR00249">
    <property type="entry name" value="GPCRSECRETIN"/>
</dbReference>
<evidence type="ECO:0000256" key="19">
    <source>
        <dbReference type="ARBA" id="ARBA00023292"/>
    </source>
</evidence>
<dbReference type="FunFam" id="4.10.1240.10:FF:000021">
    <property type="entry name" value="Cadherin EGF LAG seven-pass G-type receptor"/>
    <property type="match status" value="1"/>
</dbReference>
<evidence type="ECO:0000313" key="33">
    <source>
        <dbReference type="Proteomes" id="UP001431783"/>
    </source>
</evidence>
<name>A0AAW1UJF8_9CUCU</name>
<dbReference type="InterPro" id="IPR000742">
    <property type="entry name" value="EGF"/>
</dbReference>
<comment type="subcellular location">
    <subcellularLocation>
        <location evidence="1">Apical cell membrane</location>
    </subcellularLocation>
    <subcellularLocation>
        <location evidence="3">Cell membrane</location>
        <topology evidence="3">Multi-pass membrane protein</topology>
    </subcellularLocation>
    <subcellularLocation>
        <location evidence="2">Cell membrane</location>
        <topology evidence="2">Single-pass type I membrane protein</topology>
    </subcellularLocation>
</comment>
<comment type="caution">
    <text evidence="32">The sequence shown here is derived from an EMBL/GenBank/DDBJ whole genome shotgun (WGS) entry which is preliminary data.</text>
</comment>
<dbReference type="GO" id="GO:0007166">
    <property type="term" value="P:cell surface receptor signaling pathway"/>
    <property type="evidence" value="ECO:0007669"/>
    <property type="project" value="InterPro"/>
</dbReference>
<keyword evidence="19 22" id="KW-0424">Laminin EGF-like domain</keyword>
<feature type="domain" description="Cadherin" evidence="31">
    <location>
        <begin position="615"/>
        <end position="725"/>
    </location>
</feature>
<dbReference type="Gene3D" id="1.20.1070.10">
    <property type="entry name" value="Rhodopsin 7-helix transmembrane proteins"/>
    <property type="match status" value="1"/>
</dbReference>
<dbReference type="GO" id="GO:0048638">
    <property type="term" value="P:regulation of developmental growth"/>
    <property type="evidence" value="ECO:0007669"/>
    <property type="project" value="UniProtKB-ARBA"/>
</dbReference>
<evidence type="ECO:0000256" key="11">
    <source>
        <dbReference type="ARBA" id="ARBA00022889"/>
    </source>
</evidence>
<dbReference type="InterPro" id="IPR032471">
    <property type="entry name" value="AGRL2-4_GAIN_subdom_A"/>
</dbReference>
<dbReference type="GO" id="GO:0022603">
    <property type="term" value="P:regulation of anatomical structure morphogenesis"/>
    <property type="evidence" value="ECO:0007669"/>
    <property type="project" value="UniProtKB-ARBA"/>
</dbReference>
<dbReference type="SUPFAM" id="SSF49313">
    <property type="entry name" value="Cadherin-like"/>
    <property type="match status" value="9"/>
</dbReference>
<feature type="domain" description="Cadherin" evidence="31">
    <location>
        <begin position="830"/>
        <end position="937"/>
    </location>
</feature>
<dbReference type="SMART" id="SM00179">
    <property type="entry name" value="EGF_CA"/>
    <property type="match status" value="2"/>
</dbReference>
<feature type="domain" description="G-protein coupled receptors family 2 profile 1" evidence="29">
    <location>
        <begin position="2015"/>
        <end position="2101"/>
    </location>
</feature>
<dbReference type="FunFam" id="2.60.40.60:FF:000249">
    <property type="entry name" value="Starry night"/>
    <property type="match status" value="1"/>
</dbReference>
<dbReference type="SMART" id="SM00180">
    <property type="entry name" value="EGF_Lam"/>
    <property type="match status" value="1"/>
</dbReference>
<dbReference type="CDD" id="cd00110">
    <property type="entry name" value="LamG"/>
    <property type="match status" value="2"/>
</dbReference>
<keyword evidence="16" id="KW-0675">Receptor</keyword>
<evidence type="ECO:0000256" key="9">
    <source>
        <dbReference type="ARBA" id="ARBA00022737"/>
    </source>
</evidence>
<feature type="domain" description="EGF-like" evidence="26">
    <location>
        <begin position="1369"/>
        <end position="1405"/>
    </location>
</feature>
<keyword evidence="33" id="KW-1185">Reference proteome</keyword>
<feature type="compositionally biased region" description="Low complexity" evidence="23">
    <location>
        <begin position="2886"/>
        <end position="2897"/>
    </location>
</feature>
<dbReference type="FunFam" id="2.60.120.200:FF:000059">
    <property type="entry name" value="Cadherin EGF LAG seven-pass G-type receptor 1"/>
    <property type="match status" value="1"/>
</dbReference>
<feature type="disulfide bond" evidence="21">
    <location>
        <begin position="1889"/>
        <end position="1898"/>
    </location>
</feature>
<keyword evidence="9" id="KW-0677">Repeat</keyword>
<evidence type="ECO:0000256" key="21">
    <source>
        <dbReference type="PROSITE-ProRule" id="PRU00076"/>
    </source>
</evidence>
<dbReference type="Pfam" id="PF00053">
    <property type="entry name" value="EGF_laminin"/>
    <property type="match status" value="2"/>
</dbReference>
<feature type="region of interest" description="Disordered" evidence="23">
    <location>
        <begin position="3040"/>
        <end position="3059"/>
    </location>
</feature>
<dbReference type="Gene3D" id="2.10.25.10">
    <property type="entry name" value="Laminin"/>
    <property type="match status" value="4"/>
</dbReference>
<feature type="disulfide bond" evidence="21">
    <location>
        <begin position="1868"/>
        <end position="1878"/>
    </location>
</feature>
<dbReference type="SMART" id="SM00282">
    <property type="entry name" value="LamG"/>
    <property type="match status" value="2"/>
</dbReference>
<dbReference type="SMART" id="SM00008">
    <property type="entry name" value="HormR"/>
    <property type="match status" value="1"/>
</dbReference>
<dbReference type="GO" id="GO:0007156">
    <property type="term" value="P:homophilic cell adhesion via plasma membrane adhesion molecules"/>
    <property type="evidence" value="ECO:0007669"/>
    <property type="project" value="InterPro"/>
</dbReference>
<dbReference type="GO" id="GO:0005509">
    <property type="term" value="F:calcium ion binding"/>
    <property type="evidence" value="ECO:0007669"/>
    <property type="project" value="UniProtKB-UniRule"/>
</dbReference>
<dbReference type="Gene3D" id="4.10.1240.10">
    <property type="entry name" value="GPCR, family 2, extracellular hormone receptor domain"/>
    <property type="match status" value="1"/>
</dbReference>
<dbReference type="SMART" id="SM00303">
    <property type="entry name" value="GPS"/>
    <property type="match status" value="1"/>
</dbReference>
<evidence type="ECO:0000313" key="32">
    <source>
        <dbReference type="EMBL" id="KAK9882640.1"/>
    </source>
</evidence>
<feature type="compositionally biased region" description="Low complexity" evidence="23">
    <location>
        <begin position="3183"/>
        <end position="3197"/>
    </location>
</feature>
<feature type="transmembrane region" description="Helical" evidence="24">
    <location>
        <begin position="2595"/>
        <end position="2614"/>
    </location>
</feature>
<feature type="transmembrane region" description="Helical" evidence="24">
    <location>
        <begin position="15"/>
        <end position="34"/>
    </location>
</feature>
<evidence type="ECO:0000256" key="10">
    <source>
        <dbReference type="ARBA" id="ARBA00022837"/>
    </source>
</evidence>
<keyword evidence="4" id="KW-0217">Developmental protein</keyword>
<feature type="region of interest" description="Disordered" evidence="23">
    <location>
        <begin position="2855"/>
        <end position="2974"/>
    </location>
</feature>
<dbReference type="EMBL" id="JARQZJ010000079">
    <property type="protein sequence ID" value="KAK9882640.1"/>
    <property type="molecule type" value="Genomic_DNA"/>
</dbReference>
<feature type="domain" description="G-protein coupled receptors family 2 profile 2" evidence="30">
    <location>
        <begin position="2558"/>
        <end position="2799"/>
    </location>
</feature>
<dbReference type="CDD" id="cd00054">
    <property type="entry name" value="EGF_CA"/>
    <property type="match status" value="3"/>
</dbReference>
<dbReference type="PROSITE" id="PS50268">
    <property type="entry name" value="CADHERIN_2"/>
    <property type="match status" value="8"/>
</dbReference>
<feature type="domain" description="EGF-like" evidence="26">
    <location>
        <begin position="1900"/>
        <end position="1938"/>
    </location>
</feature>
<dbReference type="SUPFAM" id="SSF57196">
    <property type="entry name" value="EGF/Laminin"/>
    <property type="match status" value="2"/>
</dbReference>
<dbReference type="FunFam" id="2.60.40.60:FF:000029">
    <property type="entry name" value="Cadherin EGF LAG seven-pass G-type receptor 3"/>
    <property type="match status" value="1"/>
</dbReference>
<dbReference type="InterPro" id="IPR002049">
    <property type="entry name" value="LE_dom"/>
</dbReference>
<dbReference type="Pfam" id="PF01825">
    <property type="entry name" value="GPS"/>
    <property type="match status" value="1"/>
</dbReference>
<dbReference type="FunFam" id="2.60.120.200:FF:000173">
    <property type="entry name" value="Cadherin EGF LAG seven-pass G-type receptor"/>
    <property type="match status" value="1"/>
</dbReference>
<dbReference type="PROSITE" id="PS01248">
    <property type="entry name" value="EGF_LAM_1"/>
    <property type="match status" value="1"/>
</dbReference>
<feature type="transmembrane region" description="Helical" evidence="24">
    <location>
        <begin position="2747"/>
        <end position="2769"/>
    </location>
</feature>
<keyword evidence="17" id="KW-0325">Glycoprotein</keyword>
<dbReference type="InterPro" id="IPR001879">
    <property type="entry name" value="GPCR_2_extracellular_dom"/>
</dbReference>
<dbReference type="GO" id="GO:0051239">
    <property type="term" value="P:regulation of multicellular organismal process"/>
    <property type="evidence" value="ECO:0007669"/>
    <property type="project" value="UniProtKB-ARBA"/>
</dbReference>
<feature type="domain" description="Cadherin" evidence="31">
    <location>
        <begin position="286"/>
        <end position="390"/>
    </location>
</feature>
<evidence type="ECO:0000256" key="5">
    <source>
        <dbReference type="ARBA" id="ARBA00022475"/>
    </source>
</evidence>
<dbReference type="Gene3D" id="2.60.120.200">
    <property type="match status" value="2"/>
</dbReference>
<evidence type="ECO:0000259" key="31">
    <source>
        <dbReference type="PROSITE" id="PS50268"/>
    </source>
</evidence>
<dbReference type="InterPro" id="IPR017981">
    <property type="entry name" value="GPCR_2-like_7TM"/>
</dbReference>
<dbReference type="SMART" id="SM00112">
    <property type="entry name" value="CA"/>
    <property type="match status" value="8"/>
</dbReference>
<dbReference type="Gene3D" id="2.60.220.50">
    <property type="match status" value="1"/>
</dbReference>
<keyword evidence="12 24" id="KW-1133">Transmembrane helix</keyword>
<dbReference type="FunFam" id="2.60.40.60:FF:000013">
    <property type="entry name" value="Cadherin EGF LAG seven-pass G-type receptor"/>
    <property type="match status" value="1"/>
</dbReference>
<dbReference type="GO" id="GO:0001737">
    <property type="term" value="P:establishment of imaginal disc-derived wing hair orientation"/>
    <property type="evidence" value="ECO:0007669"/>
    <property type="project" value="UniProtKB-ARBA"/>
</dbReference>
<reference evidence="32 33" key="1">
    <citation type="submission" date="2023-03" db="EMBL/GenBank/DDBJ databases">
        <title>Genome insight into feeding habits of ladybird beetles.</title>
        <authorList>
            <person name="Li H.-S."/>
            <person name="Huang Y.-H."/>
            <person name="Pang H."/>
        </authorList>
    </citation>
    <scope>NUCLEOTIDE SEQUENCE [LARGE SCALE GENOMIC DNA]</scope>
    <source>
        <strain evidence="32">SYSU_2023b</strain>
        <tissue evidence="32">Whole body</tissue>
    </source>
</reference>
<evidence type="ECO:0000256" key="22">
    <source>
        <dbReference type="PROSITE-ProRule" id="PRU00460"/>
    </source>
</evidence>
<dbReference type="PROSITE" id="PS00022">
    <property type="entry name" value="EGF_1"/>
    <property type="match status" value="3"/>
</dbReference>
<dbReference type="PROSITE" id="PS50221">
    <property type="entry name" value="GAIN_B"/>
    <property type="match status" value="1"/>
</dbReference>
<keyword evidence="6 21" id="KW-0245">EGF-like domain</keyword>
<dbReference type="InterPro" id="IPR000832">
    <property type="entry name" value="GPCR_2_secretin-like"/>
</dbReference>
<keyword evidence="14 24" id="KW-0472">Membrane</keyword>
<dbReference type="PROSITE" id="PS50025">
    <property type="entry name" value="LAM_G_DOMAIN"/>
    <property type="match status" value="2"/>
</dbReference>
<dbReference type="FunFam" id="2.60.40.60:FF:000020">
    <property type="entry name" value="Dachsous cadherin-related 1b"/>
    <property type="match status" value="2"/>
</dbReference>
<evidence type="ECO:0000256" key="12">
    <source>
        <dbReference type="ARBA" id="ARBA00022989"/>
    </source>
</evidence>
<dbReference type="GO" id="GO:0016324">
    <property type="term" value="C:apical plasma membrane"/>
    <property type="evidence" value="ECO:0007669"/>
    <property type="project" value="UniProtKB-SubCell"/>
</dbReference>
<feature type="domain" description="EGF-like" evidence="26">
    <location>
        <begin position="1864"/>
        <end position="1899"/>
    </location>
</feature>
<dbReference type="InterPro" id="IPR002126">
    <property type="entry name" value="Cadherin-like_dom"/>
</dbReference>
<evidence type="ECO:0000256" key="23">
    <source>
        <dbReference type="SAM" id="MobiDB-lite"/>
    </source>
</evidence>
<dbReference type="Pfam" id="PF00008">
    <property type="entry name" value="EGF"/>
    <property type="match status" value="2"/>
</dbReference>
<dbReference type="SUPFAM" id="SSF49899">
    <property type="entry name" value="Concanavalin A-like lectins/glucanases"/>
    <property type="match status" value="2"/>
</dbReference>
<keyword evidence="13" id="KW-0297">G-protein coupled receptor</keyword>
<proteinExistence type="predicted"/>
<evidence type="ECO:0000256" key="24">
    <source>
        <dbReference type="SAM" id="Phobius"/>
    </source>
</evidence>
<feature type="transmembrane region" description="Helical" evidence="24">
    <location>
        <begin position="2666"/>
        <end position="2686"/>
    </location>
</feature>
<feature type="transmembrane region" description="Helical" evidence="24">
    <location>
        <begin position="2560"/>
        <end position="2583"/>
    </location>
</feature>